<dbReference type="RefSeq" id="WP_219533187.1">
    <property type="nucleotide sequence ID" value="NZ_JAHKRM010000017.1"/>
</dbReference>
<comment type="caution">
    <text evidence="1">The sequence shown here is derived from an EMBL/GenBank/DDBJ whole genome shotgun (WGS) entry which is preliminary data.</text>
</comment>
<dbReference type="Proteomes" id="UP001597097">
    <property type="component" value="Unassembled WGS sequence"/>
</dbReference>
<evidence type="ECO:0000313" key="1">
    <source>
        <dbReference type="EMBL" id="MFD1538168.1"/>
    </source>
</evidence>
<evidence type="ECO:0000313" key="2">
    <source>
        <dbReference type="Proteomes" id="UP001597097"/>
    </source>
</evidence>
<reference evidence="2" key="1">
    <citation type="journal article" date="2019" name="Int. J. Syst. Evol. Microbiol.">
        <title>The Global Catalogue of Microorganisms (GCM) 10K type strain sequencing project: providing services to taxonomists for standard genome sequencing and annotation.</title>
        <authorList>
            <consortium name="The Broad Institute Genomics Platform"/>
            <consortium name="The Broad Institute Genome Sequencing Center for Infectious Disease"/>
            <person name="Wu L."/>
            <person name="Ma J."/>
        </authorList>
    </citation>
    <scope>NUCLEOTIDE SEQUENCE [LARGE SCALE GENOMIC DNA]</scope>
    <source>
        <strain evidence="2">CGMCC 1.15399</strain>
    </source>
</reference>
<name>A0ABW4G7C5_9ACTN</name>
<keyword evidence="2" id="KW-1185">Reference proteome</keyword>
<protein>
    <submittedName>
        <fullName evidence="1">Uncharacterized protein</fullName>
    </submittedName>
</protein>
<proteinExistence type="predicted"/>
<organism evidence="1 2">
    <name type="scientific">Nonomuraea guangzhouensis</name>
    <dbReference type="NCBI Taxonomy" id="1291555"/>
    <lineage>
        <taxon>Bacteria</taxon>
        <taxon>Bacillati</taxon>
        <taxon>Actinomycetota</taxon>
        <taxon>Actinomycetes</taxon>
        <taxon>Streptosporangiales</taxon>
        <taxon>Streptosporangiaceae</taxon>
        <taxon>Nonomuraea</taxon>
    </lineage>
</organism>
<sequence length="225" mass="24198">MHGTGRQKNGQIDSHKILILKGDSSMEPGFALAGYRIATRADRQDWQEVGLPGSDLVSLSDCIVDLVPVDPSGWDDWFASPQEAEIARDQAGKPGLHVLGVGFATADVPGLLADIADGGWDTSAGSLPERLARHERFPSPGSRRLGFELVGFDSGRWHTWTCLGGLVTDVHRATGVQPGRWGLIQDEQDARRAAQWLTDSGLGDPKVFLWAAALLTDVTRANPPG</sequence>
<dbReference type="EMBL" id="JBHUCM010000013">
    <property type="protein sequence ID" value="MFD1538168.1"/>
    <property type="molecule type" value="Genomic_DNA"/>
</dbReference>
<accession>A0ABW4G7C5</accession>
<gene>
    <name evidence="1" type="ORF">ACFSJ0_14035</name>
</gene>